<keyword evidence="7 14" id="KW-0479">Metal-binding</keyword>
<keyword evidence="9 15" id="KW-0560">Oxidoreductase</keyword>
<evidence type="ECO:0000256" key="15">
    <source>
        <dbReference type="RuleBase" id="RU000461"/>
    </source>
</evidence>
<dbReference type="InterPro" id="IPR050364">
    <property type="entry name" value="Cytochrome_P450_fung"/>
</dbReference>
<dbReference type="PANTHER" id="PTHR46300:SF2">
    <property type="entry name" value="CYTOCHROME P450 MONOOXYGENASE ALNH-RELATED"/>
    <property type="match status" value="1"/>
</dbReference>
<comment type="caution">
    <text evidence="16">The sequence shown here is derived from an EMBL/GenBank/DDBJ whole genome shotgun (WGS) entry which is preliminary data.</text>
</comment>
<dbReference type="GO" id="GO:0016705">
    <property type="term" value="F:oxidoreductase activity, acting on paired donors, with incorporation or reduction of molecular oxygen"/>
    <property type="evidence" value="ECO:0007669"/>
    <property type="project" value="InterPro"/>
</dbReference>
<dbReference type="GO" id="GO:0004497">
    <property type="term" value="F:monooxygenase activity"/>
    <property type="evidence" value="ECO:0007669"/>
    <property type="project" value="UniProtKB-KW"/>
</dbReference>
<protein>
    <submittedName>
        <fullName evidence="16">Cytochrome P450</fullName>
    </submittedName>
</protein>
<evidence type="ECO:0000256" key="13">
    <source>
        <dbReference type="ARBA" id="ARBA00023180"/>
    </source>
</evidence>
<feature type="binding site" description="axial binding residue" evidence="14">
    <location>
        <position position="438"/>
    </location>
    <ligand>
        <name>heme</name>
        <dbReference type="ChEBI" id="CHEBI:30413"/>
    </ligand>
    <ligandPart>
        <name>Fe</name>
        <dbReference type="ChEBI" id="CHEBI:18248"/>
    </ligandPart>
</feature>
<evidence type="ECO:0000256" key="12">
    <source>
        <dbReference type="ARBA" id="ARBA00023136"/>
    </source>
</evidence>
<organism evidence="16 17">
    <name type="scientific">Collybia nuda</name>
    <dbReference type="NCBI Taxonomy" id="64659"/>
    <lineage>
        <taxon>Eukaryota</taxon>
        <taxon>Fungi</taxon>
        <taxon>Dikarya</taxon>
        <taxon>Basidiomycota</taxon>
        <taxon>Agaricomycotina</taxon>
        <taxon>Agaricomycetes</taxon>
        <taxon>Agaricomycetidae</taxon>
        <taxon>Agaricales</taxon>
        <taxon>Tricholomatineae</taxon>
        <taxon>Clitocybaceae</taxon>
        <taxon>Collybia</taxon>
    </lineage>
</organism>
<dbReference type="InterPro" id="IPR017972">
    <property type="entry name" value="Cyt_P450_CS"/>
</dbReference>
<keyword evidence="17" id="KW-1185">Reference proteome</keyword>
<dbReference type="GO" id="GO:0016020">
    <property type="term" value="C:membrane"/>
    <property type="evidence" value="ECO:0007669"/>
    <property type="project" value="UniProtKB-SubCell"/>
</dbReference>
<evidence type="ECO:0000256" key="9">
    <source>
        <dbReference type="ARBA" id="ARBA00023002"/>
    </source>
</evidence>
<evidence type="ECO:0000256" key="11">
    <source>
        <dbReference type="ARBA" id="ARBA00023033"/>
    </source>
</evidence>
<evidence type="ECO:0000256" key="10">
    <source>
        <dbReference type="ARBA" id="ARBA00023004"/>
    </source>
</evidence>
<dbReference type="EMBL" id="MU150260">
    <property type="protein sequence ID" value="KAF9463700.1"/>
    <property type="molecule type" value="Genomic_DNA"/>
</dbReference>
<accession>A0A9P5Y9P7</accession>
<dbReference type="PRINTS" id="PR00385">
    <property type="entry name" value="P450"/>
</dbReference>
<evidence type="ECO:0000256" key="4">
    <source>
        <dbReference type="ARBA" id="ARBA00010617"/>
    </source>
</evidence>
<evidence type="ECO:0000256" key="2">
    <source>
        <dbReference type="ARBA" id="ARBA00004167"/>
    </source>
</evidence>
<keyword evidence="11 15" id="KW-0503">Monooxygenase</keyword>
<comment type="similarity">
    <text evidence="4 15">Belongs to the cytochrome P450 family.</text>
</comment>
<dbReference type="CDD" id="cd11065">
    <property type="entry name" value="CYP64-like"/>
    <property type="match status" value="1"/>
</dbReference>
<comment type="pathway">
    <text evidence="3">Secondary metabolite biosynthesis.</text>
</comment>
<evidence type="ECO:0000256" key="1">
    <source>
        <dbReference type="ARBA" id="ARBA00001971"/>
    </source>
</evidence>
<keyword evidence="8" id="KW-1133">Transmembrane helix</keyword>
<dbReference type="GO" id="GO:0005506">
    <property type="term" value="F:iron ion binding"/>
    <property type="evidence" value="ECO:0007669"/>
    <property type="project" value="InterPro"/>
</dbReference>
<evidence type="ECO:0000313" key="17">
    <source>
        <dbReference type="Proteomes" id="UP000807353"/>
    </source>
</evidence>
<dbReference type="Gene3D" id="1.10.630.10">
    <property type="entry name" value="Cytochrome P450"/>
    <property type="match status" value="1"/>
</dbReference>
<dbReference type="InterPro" id="IPR001128">
    <property type="entry name" value="Cyt_P450"/>
</dbReference>
<dbReference type="Proteomes" id="UP000807353">
    <property type="component" value="Unassembled WGS sequence"/>
</dbReference>
<proteinExistence type="inferred from homology"/>
<evidence type="ECO:0000256" key="5">
    <source>
        <dbReference type="ARBA" id="ARBA00022617"/>
    </source>
</evidence>
<dbReference type="GO" id="GO:0020037">
    <property type="term" value="F:heme binding"/>
    <property type="evidence" value="ECO:0007669"/>
    <property type="project" value="InterPro"/>
</dbReference>
<keyword evidence="6" id="KW-0812">Transmembrane</keyword>
<evidence type="ECO:0000256" key="14">
    <source>
        <dbReference type="PIRSR" id="PIRSR602401-1"/>
    </source>
</evidence>
<evidence type="ECO:0000256" key="3">
    <source>
        <dbReference type="ARBA" id="ARBA00005179"/>
    </source>
</evidence>
<dbReference type="PANTHER" id="PTHR46300">
    <property type="entry name" value="P450, PUTATIVE (EUROFUNG)-RELATED-RELATED"/>
    <property type="match status" value="1"/>
</dbReference>
<dbReference type="PRINTS" id="PR00463">
    <property type="entry name" value="EP450I"/>
</dbReference>
<keyword evidence="12" id="KW-0472">Membrane</keyword>
<comment type="cofactor">
    <cofactor evidence="1 14">
        <name>heme</name>
        <dbReference type="ChEBI" id="CHEBI:30413"/>
    </cofactor>
</comment>
<dbReference type="Pfam" id="PF00067">
    <property type="entry name" value="p450"/>
    <property type="match status" value="1"/>
</dbReference>
<evidence type="ECO:0000256" key="7">
    <source>
        <dbReference type="ARBA" id="ARBA00022723"/>
    </source>
</evidence>
<dbReference type="OrthoDB" id="1103324at2759"/>
<dbReference type="InterPro" id="IPR036396">
    <property type="entry name" value="Cyt_P450_sf"/>
</dbReference>
<dbReference type="SUPFAM" id="SSF48264">
    <property type="entry name" value="Cytochrome P450"/>
    <property type="match status" value="1"/>
</dbReference>
<evidence type="ECO:0000256" key="8">
    <source>
        <dbReference type="ARBA" id="ARBA00022989"/>
    </source>
</evidence>
<comment type="subcellular location">
    <subcellularLocation>
        <location evidence="2">Membrane</location>
        <topology evidence="2">Single-pass membrane protein</topology>
    </subcellularLocation>
</comment>
<keyword evidence="5 14" id="KW-0349">Heme</keyword>
<keyword evidence="10 14" id="KW-0408">Iron</keyword>
<evidence type="ECO:0000256" key="6">
    <source>
        <dbReference type="ARBA" id="ARBA00022692"/>
    </source>
</evidence>
<gene>
    <name evidence="16" type="ORF">BDZ94DRAFT_1258323</name>
</gene>
<name>A0A9P5Y9P7_9AGAR</name>
<reference evidence="16" key="1">
    <citation type="submission" date="2020-11" db="EMBL/GenBank/DDBJ databases">
        <authorList>
            <consortium name="DOE Joint Genome Institute"/>
            <person name="Ahrendt S."/>
            <person name="Riley R."/>
            <person name="Andreopoulos W."/>
            <person name="Labutti K."/>
            <person name="Pangilinan J."/>
            <person name="Ruiz-Duenas F.J."/>
            <person name="Barrasa J.M."/>
            <person name="Sanchez-Garcia M."/>
            <person name="Camarero S."/>
            <person name="Miyauchi S."/>
            <person name="Serrano A."/>
            <person name="Linde D."/>
            <person name="Babiker R."/>
            <person name="Drula E."/>
            <person name="Ayuso-Fernandez I."/>
            <person name="Pacheco R."/>
            <person name="Padilla G."/>
            <person name="Ferreira P."/>
            <person name="Barriuso J."/>
            <person name="Kellner H."/>
            <person name="Castanera R."/>
            <person name="Alfaro M."/>
            <person name="Ramirez L."/>
            <person name="Pisabarro A.G."/>
            <person name="Kuo A."/>
            <person name="Tritt A."/>
            <person name="Lipzen A."/>
            <person name="He G."/>
            <person name="Yan M."/>
            <person name="Ng V."/>
            <person name="Cullen D."/>
            <person name="Martin F."/>
            <person name="Rosso M.-N."/>
            <person name="Henrissat B."/>
            <person name="Hibbett D."/>
            <person name="Martinez A.T."/>
            <person name="Grigoriev I.V."/>
        </authorList>
    </citation>
    <scope>NUCLEOTIDE SEQUENCE</scope>
    <source>
        <strain evidence="16">CBS 247.69</strain>
    </source>
</reference>
<keyword evidence="13" id="KW-0325">Glycoprotein</keyword>
<evidence type="ECO:0000313" key="16">
    <source>
        <dbReference type="EMBL" id="KAF9463700.1"/>
    </source>
</evidence>
<dbReference type="PROSITE" id="PS00086">
    <property type="entry name" value="CYTOCHROME_P450"/>
    <property type="match status" value="1"/>
</dbReference>
<dbReference type="AlphaFoldDB" id="A0A9P5Y9P7"/>
<sequence length="543" mass="61507">MAFEIYILSACLAIGFVFWISSTKSNDKFLPPGPPTLPVIGNLHNFPNMRAMHLKLAEWAQEYGDVFKLKVASNTMVILSSAAAIHEIVDKTGWIASSRPAMYFVKLYSGDYHLLPKPDSPSMRAMRSAVSQFLSKQNLKKQLPLVVDESTQLLYELMERPEDFVTSARRFTHSIAKTIAYGQRAPFFDGDDVIEYYRAIDGVIRLISPGTYPPVDIIPILKYLPEWLAPWKAVGRDLKARRARYYQGLYRQAMENSRRGELTNRVQCFVEWLTEADLNLDREFISYNGLVLVDGGSDTTVGYVLTLMLALASMPECQSRAQSELDSITRGKIPQIEDLQKMPYVNAFMQEILRLRPPVPTGIPHSVTQDIHHKGYVIPKNCTLIINTYAITNDPNLFDRPNEFLPERYLQTEYGTAHGAKTDGYRDSFAFGGGRRLCPGQWLARATMELTTMRLLWAFEFSGARDKKTNVLIPSGLPAENFELDIVSKPAPFTCDIKVRSPERRIAIRTAFSAALDEMEKYEMNVPAKESDRLAAIRESLME</sequence>
<dbReference type="InterPro" id="IPR002401">
    <property type="entry name" value="Cyt_P450_E_grp-I"/>
</dbReference>